<dbReference type="Proteomes" id="UP000265080">
    <property type="component" value="Chromosome 2"/>
</dbReference>
<dbReference type="OMA" id="KHPICLS"/>
<reference evidence="1 2" key="1">
    <citation type="submission" date="2018-03" db="EMBL/GenBank/DDBJ databases">
        <title>Finding Nemo's genes: A chromosome-scale reference assembly of the genome of the orange clownfish Amphiprion percula.</title>
        <authorList>
            <person name="Lehmann R."/>
        </authorList>
    </citation>
    <scope>NUCLEOTIDE SEQUENCE</scope>
</reference>
<sequence length="129" mass="13774">THSVRTSSLHQTVLVYLPPSLCLTVGVPAALAWYNPGQGVAFFILGQTSGGSAILLPDLPVSLSTESTGLSLHPVGNLNLHPSIRGDVKKHPICLSNFLLSSTYEKNVSFNLHTDCTCRVGSPFCRVTE</sequence>
<evidence type="ECO:0000313" key="2">
    <source>
        <dbReference type="Proteomes" id="UP000265080"/>
    </source>
</evidence>
<dbReference type="Ensembl" id="ENSAPET00000006601.1">
    <property type="protein sequence ID" value="ENSAPEP00000006432.1"/>
    <property type="gene ID" value="ENSAPEG00000004607.1"/>
</dbReference>
<reference evidence="1" key="3">
    <citation type="submission" date="2025-09" db="UniProtKB">
        <authorList>
            <consortium name="Ensembl"/>
        </authorList>
    </citation>
    <scope>IDENTIFICATION</scope>
</reference>
<dbReference type="AlphaFoldDB" id="A0A3P8S2Z1"/>
<keyword evidence="2" id="KW-1185">Reference proteome</keyword>
<name>A0A3P8S2Z1_AMPPE</name>
<accession>A0A3P8S2Z1</accession>
<reference evidence="1" key="2">
    <citation type="submission" date="2025-08" db="UniProtKB">
        <authorList>
            <consortium name="Ensembl"/>
        </authorList>
    </citation>
    <scope>IDENTIFICATION</scope>
</reference>
<organism evidence="1 2">
    <name type="scientific">Amphiprion percula</name>
    <name type="common">Orange clownfish</name>
    <name type="synonym">Lutjanus percula</name>
    <dbReference type="NCBI Taxonomy" id="161767"/>
    <lineage>
        <taxon>Eukaryota</taxon>
        <taxon>Metazoa</taxon>
        <taxon>Chordata</taxon>
        <taxon>Craniata</taxon>
        <taxon>Vertebrata</taxon>
        <taxon>Euteleostomi</taxon>
        <taxon>Actinopterygii</taxon>
        <taxon>Neopterygii</taxon>
        <taxon>Teleostei</taxon>
        <taxon>Neoteleostei</taxon>
        <taxon>Acanthomorphata</taxon>
        <taxon>Ovalentaria</taxon>
        <taxon>Pomacentridae</taxon>
        <taxon>Amphiprion</taxon>
    </lineage>
</organism>
<protein>
    <submittedName>
        <fullName evidence="1">Uncharacterized protein</fullName>
    </submittedName>
</protein>
<proteinExistence type="predicted"/>
<evidence type="ECO:0000313" key="1">
    <source>
        <dbReference type="Ensembl" id="ENSAPEP00000006432.1"/>
    </source>
</evidence>